<organism evidence="3 4">
    <name type="scientific">Aedes albopictus</name>
    <name type="common">Asian tiger mosquito</name>
    <name type="synonym">Stegomyia albopicta</name>
    <dbReference type="NCBI Taxonomy" id="7160"/>
    <lineage>
        <taxon>Eukaryota</taxon>
        <taxon>Metazoa</taxon>
        <taxon>Ecdysozoa</taxon>
        <taxon>Arthropoda</taxon>
        <taxon>Hexapoda</taxon>
        <taxon>Insecta</taxon>
        <taxon>Pterygota</taxon>
        <taxon>Neoptera</taxon>
        <taxon>Endopterygota</taxon>
        <taxon>Diptera</taxon>
        <taxon>Nematocera</taxon>
        <taxon>Culicoidea</taxon>
        <taxon>Culicidae</taxon>
        <taxon>Culicinae</taxon>
        <taxon>Aedini</taxon>
        <taxon>Aedes</taxon>
        <taxon>Stegomyia</taxon>
    </lineage>
</organism>
<protein>
    <recommendedName>
        <fullName evidence="2">Integrase catalytic domain-containing protein</fullName>
    </recommendedName>
</protein>
<feature type="region of interest" description="Disordered" evidence="1">
    <location>
        <begin position="553"/>
        <end position="576"/>
    </location>
</feature>
<dbReference type="SUPFAM" id="SSF53098">
    <property type="entry name" value="Ribonuclease H-like"/>
    <property type="match status" value="1"/>
</dbReference>
<dbReference type="InterPro" id="IPR040676">
    <property type="entry name" value="DUF5641"/>
</dbReference>
<dbReference type="RefSeq" id="XP_062701915.1">
    <property type="nucleotide sequence ID" value="XM_062845931.1"/>
</dbReference>
<keyword evidence="4" id="KW-1185">Reference proteome</keyword>
<dbReference type="InterPro" id="IPR012337">
    <property type="entry name" value="RNaseH-like_sf"/>
</dbReference>
<dbReference type="Gene3D" id="3.30.420.10">
    <property type="entry name" value="Ribonuclease H-like superfamily/Ribonuclease H"/>
    <property type="match status" value="1"/>
</dbReference>
<dbReference type="GeneID" id="134285348"/>
<dbReference type="PANTHER" id="PTHR47331">
    <property type="entry name" value="PHD-TYPE DOMAIN-CONTAINING PROTEIN"/>
    <property type="match status" value="1"/>
</dbReference>
<accession>A0ABM1YF97</accession>
<proteinExistence type="predicted"/>
<feature type="domain" description="Integrase catalytic" evidence="2">
    <location>
        <begin position="243"/>
        <end position="433"/>
    </location>
</feature>
<evidence type="ECO:0000256" key="1">
    <source>
        <dbReference type="SAM" id="MobiDB-lite"/>
    </source>
</evidence>
<dbReference type="InterPro" id="IPR001584">
    <property type="entry name" value="Integrase_cat-core"/>
</dbReference>
<evidence type="ECO:0000313" key="4">
    <source>
        <dbReference type="Proteomes" id="UP000069940"/>
    </source>
</evidence>
<dbReference type="PROSITE" id="PS50994">
    <property type="entry name" value="INTEGRASE"/>
    <property type="match status" value="1"/>
</dbReference>
<name>A0ABM1YF97_AEDAL</name>
<dbReference type="Proteomes" id="UP000069940">
    <property type="component" value="Unassembled WGS sequence"/>
</dbReference>
<evidence type="ECO:0000259" key="2">
    <source>
        <dbReference type="PROSITE" id="PS50994"/>
    </source>
</evidence>
<dbReference type="Pfam" id="PF18701">
    <property type="entry name" value="DUF5641"/>
    <property type="match status" value="1"/>
</dbReference>
<dbReference type="EnsemblMetazoa" id="AALFPA23_008636.R11696">
    <property type="protein sequence ID" value="AALFPA23_008636.P11696"/>
    <property type="gene ID" value="AALFPA23_008636"/>
</dbReference>
<sequence>MSAESILNCDLWWNGPPWLQREEREWPTQRIDPTDTEAPLETRKTSPALTIVISELSFIDQLVTRFSNYHRLLRVVAYCRRFIKNCQLGKDRPQDSKITAEEIKEAEAAVIRLVQQQHFGEEWKLLLNSKPVGKKSKIKWFHPILATDQIIRIGGRLKQAHQPYDAKHQIILPSSHPLSALLVRTYHEQHLHAAPQLLLTILRLRYWILGARGLARQIVHKCVVCVRGRPKQFMAELPAPRITAARPFSTSGVDYWGPIYLQPIHRRAAARKAYVAVFICFCTKAVHLELVVDLSTAKFIQALRRFVARRGLCSVIYSDNGTNFVGAAKELRNLITSKQHQQNVAQECMQLGIKWHFNPPKASHFGGLWEAAIKSAQKHFTRVLGTRTLAYDDMETLLAQIESCLNSRPLVPLSDDPSDFDPLTPGHFLVGSSLKAVPDVDLTDVPFNRLRHYEATQKILQCIWKRWHTEYLSTLQARTKWYSPPIQIAPNQLVIIKDEKLPPMRWSTARILELHPGADVITRVVTVQTPQGSFTRPVSKLCLLPIAPSDENSFDGKTANTSGNNEAIDGNQPATK</sequence>
<evidence type="ECO:0000313" key="3">
    <source>
        <dbReference type="EnsemblMetazoa" id="AALFPA23_008636.P11696"/>
    </source>
</evidence>
<reference evidence="4" key="1">
    <citation type="journal article" date="2015" name="Proc. Natl. Acad. Sci. U.S.A.">
        <title>Genome sequence of the Asian Tiger mosquito, Aedes albopictus, reveals insights into its biology, genetics, and evolution.</title>
        <authorList>
            <person name="Chen X.G."/>
            <person name="Jiang X."/>
            <person name="Gu J."/>
            <person name="Xu M."/>
            <person name="Wu Y."/>
            <person name="Deng Y."/>
            <person name="Zhang C."/>
            <person name="Bonizzoni M."/>
            <person name="Dermauw W."/>
            <person name="Vontas J."/>
            <person name="Armbruster P."/>
            <person name="Huang X."/>
            <person name="Yang Y."/>
            <person name="Zhang H."/>
            <person name="He W."/>
            <person name="Peng H."/>
            <person name="Liu Y."/>
            <person name="Wu K."/>
            <person name="Chen J."/>
            <person name="Lirakis M."/>
            <person name="Topalis P."/>
            <person name="Van Leeuwen T."/>
            <person name="Hall A.B."/>
            <person name="Jiang X."/>
            <person name="Thorpe C."/>
            <person name="Mueller R.L."/>
            <person name="Sun C."/>
            <person name="Waterhouse R.M."/>
            <person name="Yan G."/>
            <person name="Tu Z.J."/>
            <person name="Fang X."/>
            <person name="James A.A."/>
        </authorList>
    </citation>
    <scope>NUCLEOTIDE SEQUENCE [LARGE SCALE GENOMIC DNA]</scope>
    <source>
        <strain evidence="4">Foshan</strain>
    </source>
</reference>
<reference evidence="3" key="2">
    <citation type="submission" date="2025-05" db="UniProtKB">
        <authorList>
            <consortium name="EnsemblMetazoa"/>
        </authorList>
    </citation>
    <scope>IDENTIFICATION</scope>
    <source>
        <strain evidence="3">Foshan</strain>
    </source>
</reference>
<dbReference type="InterPro" id="IPR036397">
    <property type="entry name" value="RNaseH_sf"/>
</dbReference>